<dbReference type="InParanoid" id="S7W507"/>
<dbReference type="Proteomes" id="UP000014978">
    <property type="component" value="Unassembled WGS sequence"/>
</dbReference>
<feature type="non-terminal residue" evidence="1">
    <location>
        <position position="180"/>
    </location>
</feature>
<dbReference type="AlphaFoldDB" id="S7W507"/>
<proteinExistence type="predicted"/>
<accession>S7W507</accession>
<dbReference type="HOGENOM" id="CLU_1543785_0_0_1"/>
<feature type="non-terminal residue" evidence="1">
    <location>
        <position position="1"/>
    </location>
</feature>
<gene>
    <name evidence="1" type="ORF">SLOPH_2524</name>
</gene>
<keyword evidence="2" id="KW-1185">Reference proteome</keyword>
<sequence length="180" mass="22135">PNFEIWNENPVLETIIKYHNENIIISHLDIFQYENLYSNPPIDDINIKMKEEDVTKIKNKILDNLEKNNITILDLAIDLYEYYHHKIEYHNKICAHLQELLKRNIDNGYLFDMFNLIVDKFYFYIGFIRDKKLEEDERLVFLYFLLNHKERKLNQIYKQIIEYEIPKCYLYVKYRTNSIL</sequence>
<evidence type="ECO:0000313" key="1">
    <source>
        <dbReference type="EMBL" id="EPR77855.1"/>
    </source>
</evidence>
<protein>
    <submittedName>
        <fullName evidence="1">Uncharacterized protein</fullName>
    </submittedName>
</protein>
<organism evidence="1 2">
    <name type="scientific">Spraguea lophii (strain 42_110)</name>
    <name type="common">Microsporidian parasite</name>
    <dbReference type="NCBI Taxonomy" id="1358809"/>
    <lineage>
        <taxon>Eukaryota</taxon>
        <taxon>Fungi</taxon>
        <taxon>Fungi incertae sedis</taxon>
        <taxon>Microsporidia</taxon>
        <taxon>Spragueidae</taxon>
        <taxon>Spraguea</taxon>
    </lineage>
</organism>
<comment type="caution">
    <text evidence="1">The sequence shown here is derived from an EMBL/GenBank/DDBJ whole genome shotgun (WGS) entry which is preliminary data.</text>
</comment>
<evidence type="ECO:0000313" key="2">
    <source>
        <dbReference type="Proteomes" id="UP000014978"/>
    </source>
</evidence>
<name>S7W507_SPRLO</name>
<dbReference type="VEuPathDB" id="MicrosporidiaDB:SLOPH_2524"/>
<dbReference type="EMBL" id="ATCN01001201">
    <property type="protein sequence ID" value="EPR77855.1"/>
    <property type="molecule type" value="Genomic_DNA"/>
</dbReference>
<reference evidence="2" key="1">
    <citation type="journal article" date="2013" name="PLoS Genet.">
        <title>The genome of Spraguea lophii and the basis of host-microsporidian interactions.</title>
        <authorList>
            <person name="Campbell S.E."/>
            <person name="Williams T.A."/>
            <person name="Yousuf A."/>
            <person name="Soanes D.M."/>
            <person name="Paszkiewicz K.H."/>
            <person name="Williams B.A.P."/>
        </authorList>
    </citation>
    <scope>NUCLEOTIDE SEQUENCE [LARGE SCALE GENOMIC DNA]</scope>
    <source>
        <strain evidence="2">42_110</strain>
    </source>
</reference>